<evidence type="ECO:0000313" key="1">
    <source>
        <dbReference type="EMBL" id="EDN91693.1"/>
    </source>
</evidence>
<sequence length="41" mass="4728">MPYPFELAGGKDRRRETELKRGKYWEEGGGGVDGKRLWNTS</sequence>
<organism evidence="1 2">
    <name type="scientific">Sclerotinia sclerotiorum (strain ATCC 18683 / 1980 / Ss-1)</name>
    <name type="common">White mold</name>
    <name type="synonym">Whetzelinia sclerotiorum</name>
    <dbReference type="NCBI Taxonomy" id="665079"/>
    <lineage>
        <taxon>Eukaryota</taxon>
        <taxon>Fungi</taxon>
        <taxon>Dikarya</taxon>
        <taxon>Ascomycota</taxon>
        <taxon>Pezizomycotina</taxon>
        <taxon>Leotiomycetes</taxon>
        <taxon>Helotiales</taxon>
        <taxon>Sclerotiniaceae</taxon>
        <taxon>Sclerotinia</taxon>
    </lineage>
</organism>
<name>A7EQF1_SCLS1</name>
<accession>A7EQF1</accession>
<reference evidence="2" key="1">
    <citation type="journal article" date="2011" name="PLoS Genet.">
        <title>Genomic analysis of the necrotrophic fungal pathogens Sclerotinia sclerotiorum and Botrytis cinerea.</title>
        <authorList>
            <person name="Amselem J."/>
            <person name="Cuomo C.A."/>
            <person name="van Kan J.A."/>
            <person name="Viaud M."/>
            <person name="Benito E.P."/>
            <person name="Couloux A."/>
            <person name="Coutinho P.M."/>
            <person name="de Vries R.P."/>
            <person name="Dyer P.S."/>
            <person name="Fillinger S."/>
            <person name="Fournier E."/>
            <person name="Gout L."/>
            <person name="Hahn M."/>
            <person name="Kohn L."/>
            <person name="Lapalu N."/>
            <person name="Plummer K.M."/>
            <person name="Pradier J.M."/>
            <person name="Quevillon E."/>
            <person name="Sharon A."/>
            <person name="Simon A."/>
            <person name="ten Have A."/>
            <person name="Tudzynski B."/>
            <person name="Tudzynski P."/>
            <person name="Wincker P."/>
            <person name="Andrew M."/>
            <person name="Anthouard V."/>
            <person name="Beever R.E."/>
            <person name="Beffa R."/>
            <person name="Benoit I."/>
            <person name="Bouzid O."/>
            <person name="Brault B."/>
            <person name="Chen Z."/>
            <person name="Choquer M."/>
            <person name="Collemare J."/>
            <person name="Cotton P."/>
            <person name="Danchin E.G."/>
            <person name="Da Silva C."/>
            <person name="Gautier A."/>
            <person name="Giraud C."/>
            <person name="Giraud T."/>
            <person name="Gonzalez C."/>
            <person name="Grossetete S."/>
            <person name="Guldener U."/>
            <person name="Henrissat B."/>
            <person name="Howlett B.J."/>
            <person name="Kodira C."/>
            <person name="Kretschmer M."/>
            <person name="Lappartient A."/>
            <person name="Leroch M."/>
            <person name="Levis C."/>
            <person name="Mauceli E."/>
            <person name="Neuveglise C."/>
            <person name="Oeser B."/>
            <person name="Pearson M."/>
            <person name="Poulain J."/>
            <person name="Poussereau N."/>
            <person name="Quesneville H."/>
            <person name="Rascle C."/>
            <person name="Schumacher J."/>
            <person name="Segurens B."/>
            <person name="Sexton A."/>
            <person name="Silva E."/>
            <person name="Sirven C."/>
            <person name="Soanes D.M."/>
            <person name="Talbot N.J."/>
            <person name="Templeton M."/>
            <person name="Yandava C."/>
            <person name="Yarden O."/>
            <person name="Zeng Q."/>
            <person name="Rollins J.A."/>
            <person name="Lebrun M.H."/>
            <person name="Dickman M."/>
        </authorList>
    </citation>
    <scope>NUCLEOTIDE SEQUENCE [LARGE SCALE GENOMIC DNA]</scope>
    <source>
        <strain evidence="2">ATCC 18683 / 1980 / Ss-1</strain>
    </source>
</reference>
<protein>
    <submittedName>
        <fullName evidence="1">Uncharacterized protein</fullName>
    </submittedName>
</protein>
<dbReference type="EMBL" id="CH476630">
    <property type="protein sequence ID" value="EDN91693.1"/>
    <property type="molecule type" value="Genomic_DNA"/>
</dbReference>
<evidence type="ECO:0000313" key="2">
    <source>
        <dbReference type="Proteomes" id="UP000001312"/>
    </source>
</evidence>
<proteinExistence type="predicted"/>
<keyword evidence="2" id="KW-1185">Reference proteome</keyword>
<dbReference type="KEGG" id="ssl:SS1G_07553"/>
<dbReference type="RefSeq" id="XP_001590929.1">
    <property type="nucleotide sequence ID" value="XM_001590879.1"/>
</dbReference>
<gene>
    <name evidence="1" type="ORF">SS1G_07553</name>
</gene>
<dbReference type="GeneID" id="5487528"/>
<dbReference type="Proteomes" id="UP000001312">
    <property type="component" value="Unassembled WGS sequence"/>
</dbReference>
<dbReference type="InParanoid" id="A7EQF1"/>
<dbReference type="AlphaFoldDB" id="A7EQF1"/>